<keyword evidence="2" id="KW-1185">Reference proteome</keyword>
<dbReference type="Proteomes" id="UP000886520">
    <property type="component" value="Chromosome 2"/>
</dbReference>
<proteinExistence type="predicted"/>
<protein>
    <submittedName>
        <fullName evidence="1">Uncharacterized protein</fullName>
    </submittedName>
</protein>
<evidence type="ECO:0000313" key="1">
    <source>
        <dbReference type="EMBL" id="KAI5082650.1"/>
    </source>
</evidence>
<organism evidence="1 2">
    <name type="scientific">Adiantum capillus-veneris</name>
    <name type="common">Maidenhair fern</name>
    <dbReference type="NCBI Taxonomy" id="13818"/>
    <lineage>
        <taxon>Eukaryota</taxon>
        <taxon>Viridiplantae</taxon>
        <taxon>Streptophyta</taxon>
        <taxon>Embryophyta</taxon>
        <taxon>Tracheophyta</taxon>
        <taxon>Polypodiopsida</taxon>
        <taxon>Polypodiidae</taxon>
        <taxon>Polypodiales</taxon>
        <taxon>Pteridineae</taxon>
        <taxon>Pteridaceae</taxon>
        <taxon>Vittarioideae</taxon>
        <taxon>Adiantum</taxon>
    </lineage>
</organism>
<evidence type="ECO:0000313" key="2">
    <source>
        <dbReference type="Proteomes" id="UP000886520"/>
    </source>
</evidence>
<dbReference type="AlphaFoldDB" id="A0A9D4VA17"/>
<accession>A0A9D4VA17</accession>
<gene>
    <name evidence="1" type="ORF">GOP47_0002393</name>
</gene>
<name>A0A9D4VA17_ADICA</name>
<reference evidence="1" key="1">
    <citation type="submission" date="2021-01" db="EMBL/GenBank/DDBJ databases">
        <title>Adiantum capillus-veneris genome.</title>
        <authorList>
            <person name="Fang Y."/>
            <person name="Liao Q."/>
        </authorList>
    </citation>
    <scope>NUCLEOTIDE SEQUENCE</scope>
    <source>
        <strain evidence="1">H3</strain>
        <tissue evidence="1">Leaf</tissue>
    </source>
</reference>
<sequence>MWETESISSRYESYDVFHVDEVEQDVCKLPTTQLKVEEKYSVTPCVNLPVKQPYPVSHDGESLLEEEVWFDCASDVVEEQVFEDNLQELGTEAVVGQADLSM</sequence>
<comment type="caution">
    <text evidence="1">The sequence shown here is derived from an EMBL/GenBank/DDBJ whole genome shotgun (WGS) entry which is preliminary data.</text>
</comment>
<dbReference type="EMBL" id="JABFUD020000003">
    <property type="protein sequence ID" value="KAI5082650.1"/>
    <property type="molecule type" value="Genomic_DNA"/>
</dbReference>